<feature type="domain" description="Methyltransferase type 11" evidence="1">
    <location>
        <begin position="124"/>
        <end position="215"/>
    </location>
</feature>
<dbReference type="GeneTree" id="ENSGT00940000165586"/>
<dbReference type="AlphaFoldDB" id="A0AAQ6A5G2"/>
<dbReference type="InterPro" id="IPR051052">
    <property type="entry name" value="Diverse_substrate_MTase"/>
</dbReference>
<keyword evidence="3" id="KW-1185">Reference proteome</keyword>
<proteinExistence type="predicted"/>
<dbReference type="SUPFAM" id="SSF53335">
    <property type="entry name" value="S-adenosyl-L-methionine-dependent methyltransferases"/>
    <property type="match status" value="1"/>
</dbReference>
<evidence type="ECO:0000313" key="2">
    <source>
        <dbReference type="Ensembl" id="ENSAOCP00000072554.1"/>
    </source>
</evidence>
<dbReference type="Gene3D" id="3.40.50.150">
    <property type="entry name" value="Vaccinia Virus protein VP39"/>
    <property type="match status" value="1"/>
</dbReference>
<evidence type="ECO:0000313" key="3">
    <source>
        <dbReference type="Proteomes" id="UP001501940"/>
    </source>
</evidence>
<dbReference type="Ensembl" id="ENSAOCT00000049612.1">
    <property type="protein sequence ID" value="ENSAOCP00000072554.1"/>
    <property type="gene ID" value="ENSAOCG00000031046.1"/>
</dbReference>
<accession>A0AAQ6A5G2</accession>
<dbReference type="Proteomes" id="UP001501940">
    <property type="component" value="Chromosome 24"/>
</dbReference>
<dbReference type="PANTHER" id="PTHR44942">
    <property type="entry name" value="METHYLTRANSF_11 DOMAIN-CONTAINING PROTEIN"/>
    <property type="match status" value="1"/>
</dbReference>
<reference evidence="2 3" key="1">
    <citation type="submission" date="2022-01" db="EMBL/GenBank/DDBJ databases">
        <title>A chromosome-scale genome assembly of the false clownfish, Amphiprion ocellaris.</title>
        <authorList>
            <person name="Ryu T."/>
        </authorList>
    </citation>
    <scope>NUCLEOTIDE SEQUENCE [LARGE SCALE GENOMIC DNA]</scope>
</reference>
<protein>
    <submittedName>
        <fullName evidence="2">Si:ch211-93g23.2</fullName>
    </submittedName>
</protein>
<dbReference type="InterPro" id="IPR029063">
    <property type="entry name" value="SAM-dependent_MTases_sf"/>
</dbReference>
<dbReference type="Pfam" id="PF08241">
    <property type="entry name" value="Methyltransf_11"/>
    <property type="match status" value="1"/>
</dbReference>
<dbReference type="GO" id="GO:0008757">
    <property type="term" value="F:S-adenosylmethionine-dependent methyltransferase activity"/>
    <property type="evidence" value="ECO:0007669"/>
    <property type="project" value="InterPro"/>
</dbReference>
<dbReference type="InterPro" id="IPR013216">
    <property type="entry name" value="Methyltransf_11"/>
</dbReference>
<dbReference type="PANTHER" id="PTHR44942:SF9">
    <property type="entry name" value="NOVEL PROTEIN-RELATED"/>
    <property type="match status" value="1"/>
</dbReference>
<organism evidence="2 3">
    <name type="scientific">Amphiprion ocellaris</name>
    <name type="common">Clown anemonefish</name>
    <dbReference type="NCBI Taxonomy" id="80972"/>
    <lineage>
        <taxon>Eukaryota</taxon>
        <taxon>Metazoa</taxon>
        <taxon>Chordata</taxon>
        <taxon>Craniata</taxon>
        <taxon>Vertebrata</taxon>
        <taxon>Euteleostomi</taxon>
        <taxon>Actinopterygii</taxon>
        <taxon>Neopterygii</taxon>
        <taxon>Teleostei</taxon>
        <taxon>Neoteleostei</taxon>
        <taxon>Acanthomorphata</taxon>
        <taxon>Ovalentaria</taxon>
        <taxon>Pomacentridae</taxon>
        <taxon>Amphiprion</taxon>
    </lineage>
</organism>
<reference evidence="2" key="3">
    <citation type="submission" date="2025-09" db="UniProtKB">
        <authorList>
            <consortium name="Ensembl"/>
        </authorList>
    </citation>
    <scope>IDENTIFICATION</scope>
</reference>
<name>A0AAQ6A5G2_AMPOC</name>
<dbReference type="CDD" id="cd02440">
    <property type="entry name" value="AdoMet_MTases"/>
    <property type="match status" value="1"/>
</dbReference>
<reference evidence="2" key="2">
    <citation type="submission" date="2025-08" db="UniProtKB">
        <authorList>
            <consortium name="Ensembl"/>
        </authorList>
    </citation>
    <scope>IDENTIFICATION</scope>
</reference>
<evidence type="ECO:0000259" key="1">
    <source>
        <dbReference type="Pfam" id="PF08241"/>
    </source>
</evidence>
<sequence>MPSWTLFPHGLCFPLLLISLTWIPSSFGFSLALLMSPASCSGLISVRPRFPQPASLPLLLSVPPHLTGRLEELTVWCRNMAVRAFEGKDHAAAYWQFRVTPQELISKIMSSMDKKTPKQFSLALDVGCGSGQGTKLLAPYFTKVVGTDISPAQLEMASANSNPPNVSYRQCPAEELPFASGEVDLVTAMTAAHWFDRPRFLQEADRVLRPGGCMALLSYTLDMELEYRDISKALTDVCKEFYNALLPFRDPYLGPSSQKLYADMFESCSYPDKEWTDRLQVRRTLPLNGYVCMVETFSSYQKMKQKDPAGAERLSNDISNKLMSIMKVSSPDTEVTMVVNYFYFLAFKPS</sequence>
<dbReference type="FunFam" id="3.40.50.150:FF:000370">
    <property type="entry name" value="Si:ch211-93g23.2"/>
    <property type="match status" value="1"/>
</dbReference>